<keyword evidence="7 11" id="KW-0129">CBS domain</keyword>
<keyword evidence="3" id="KW-1003">Cell membrane</keyword>
<evidence type="ECO:0000256" key="3">
    <source>
        <dbReference type="ARBA" id="ARBA00022475"/>
    </source>
</evidence>
<evidence type="ECO:0000256" key="7">
    <source>
        <dbReference type="ARBA" id="ARBA00023122"/>
    </source>
</evidence>
<feature type="transmembrane region" description="Helical" evidence="13">
    <location>
        <begin position="62"/>
        <end position="86"/>
    </location>
</feature>
<reference evidence="16 17" key="1">
    <citation type="submission" date="2017-05" db="EMBL/GenBank/DDBJ databases">
        <title>Genomic insights into alkan degradation activity of Oleiphilus messinensis.</title>
        <authorList>
            <person name="Kozyavkin S.A."/>
            <person name="Slesarev A.I."/>
            <person name="Golyshin P.N."/>
            <person name="Korzhenkov A."/>
            <person name="Golyshina O.N."/>
            <person name="Toshchakov S.V."/>
        </authorList>
    </citation>
    <scope>NUCLEOTIDE SEQUENCE [LARGE SCALE GENOMIC DNA]</scope>
    <source>
        <strain evidence="16 17">ME102</strain>
    </source>
</reference>
<evidence type="ECO:0000256" key="12">
    <source>
        <dbReference type="PROSITE-ProRule" id="PRU01193"/>
    </source>
</evidence>
<dbReference type="NCBIfam" id="NF008604">
    <property type="entry name" value="PRK11573.1"/>
    <property type="match status" value="1"/>
</dbReference>
<dbReference type="SUPFAM" id="SSF54631">
    <property type="entry name" value="CBS-domain pair"/>
    <property type="match status" value="1"/>
</dbReference>
<keyword evidence="17" id="KW-1185">Reference proteome</keyword>
<feature type="domain" description="CBS" evidence="14">
    <location>
        <begin position="272"/>
        <end position="332"/>
    </location>
</feature>
<dbReference type="GO" id="GO:0005886">
    <property type="term" value="C:plasma membrane"/>
    <property type="evidence" value="ECO:0007669"/>
    <property type="project" value="UniProtKB-SubCell"/>
</dbReference>
<keyword evidence="4 12" id="KW-0812">Transmembrane</keyword>
<dbReference type="InterPro" id="IPR002550">
    <property type="entry name" value="CNNM"/>
</dbReference>
<keyword evidence="6 12" id="KW-1133">Transmembrane helix</keyword>
<dbReference type="EMBL" id="CP021425">
    <property type="protein sequence ID" value="ARU55298.1"/>
    <property type="molecule type" value="Genomic_DNA"/>
</dbReference>
<dbReference type="PANTHER" id="PTHR22777:SF32">
    <property type="entry name" value="UPF0053 INNER MEMBRANE PROTEIN YFJD"/>
    <property type="match status" value="1"/>
</dbReference>
<comment type="subcellular location">
    <subcellularLocation>
        <location evidence="1">Cell membrane</location>
        <topology evidence="1">Multi-pass membrane protein</topology>
    </subcellularLocation>
</comment>
<evidence type="ECO:0000256" key="10">
    <source>
        <dbReference type="ARBA" id="ARBA00040729"/>
    </source>
</evidence>
<dbReference type="GO" id="GO:0050660">
    <property type="term" value="F:flavin adenine dinucleotide binding"/>
    <property type="evidence" value="ECO:0007669"/>
    <property type="project" value="InterPro"/>
</dbReference>
<evidence type="ECO:0000256" key="6">
    <source>
        <dbReference type="ARBA" id="ARBA00022989"/>
    </source>
</evidence>
<evidence type="ECO:0000256" key="1">
    <source>
        <dbReference type="ARBA" id="ARBA00004651"/>
    </source>
</evidence>
<dbReference type="CDD" id="cd04590">
    <property type="entry name" value="CBS_pair_CorC_HlyC_assoc"/>
    <property type="match status" value="1"/>
</dbReference>
<dbReference type="Pfam" id="PF00571">
    <property type="entry name" value="CBS"/>
    <property type="match status" value="2"/>
</dbReference>
<proteinExistence type="inferred from homology"/>
<feature type="transmembrane region" description="Helical" evidence="13">
    <location>
        <begin position="6"/>
        <end position="25"/>
    </location>
</feature>
<dbReference type="InterPro" id="IPR036318">
    <property type="entry name" value="FAD-bd_PCMH-like_sf"/>
</dbReference>
<feature type="transmembrane region" description="Helical" evidence="13">
    <location>
        <begin position="124"/>
        <end position="146"/>
    </location>
</feature>
<dbReference type="Gene3D" id="3.10.580.10">
    <property type="entry name" value="CBS-domain"/>
    <property type="match status" value="1"/>
</dbReference>
<evidence type="ECO:0000256" key="8">
    <source>
        <dbReference type="ARBA" id="ARBA00023136"/>
    </source>
</evidence>
<dbReference type="OrthoDB" id="9797674at2"/>
<dbReference type="PROSITE" id="PS51371">
    <property type="entry name" value="CBS"/>
    <property type="match status" value="2"/>
</dbReference>
<dbReference type="InterPro" id="IPR046342">
    <property type="entry name" value="CBS_dom_sf"/>
</dbReference>
<evidence type="ECO:0000256" key="9">
    <source>
        <dbReference type="ARBA" id="ARBA00037273"/>
    </source>
</evidence>
<dbReference type="PROSITE" id="PS51846">
    <property type="entry name" value="CNNM"/>
    <property type="match status" value="1"/>
</dbReference>
<dbReference type="Proteomes" id="UP000196027">
    <property type="component" value="Chromosome"/>
</dbReference>
<feature type="transmembrane region" description="Helical" evidence="13">
    <location>
        <begin position="92"/>
        <end position="112"/>
    </location>
</feature>
<dbReference type="SUPFAM" id="SSF56176">
    <property type="entry name" value="FAD-binding/transporter-associated domain-like"/>
    <property type="match status" value="1"/>
</dbReference>
<dbReference type="SMART" id="SM01091">
    <property type="entry name" value="CorC_HlyC"/>
    <property type="match status" value="1"/>
</dbReference>
<evidence type="ECO:0000313" key="17">
    <source>
        <dbReference type="Proteomes" id="UP000196027"/>
    </source>
</evidence>
<dbReference type="RefSeq" id="WP_087460420.1">
    <property type="nucleotide sequence ID" value="NZ_CP021425.1"/>
</dbReference>
<dbReference type="KEGG" id="ome:OLMES_1216"/>
<evidence type="ECO:0000259" key="15">
    <source>
        <dbReference type="PROSITE" id="PS51846"/>
    </source>
</evidence>
<evidence type="ECO:0000256" key="5">
    <source>
        <dbReference type="ARBA" id="ARBA00022737"/>
    </source>
</evidence>
<name>A0A1Y0I469_9GAMM</name>
<keyword evidence="5" id="KW-0677">Repeat</keyword>
<feature type="domain" description="CNNM transmembrane" evidence="15">
    <location>
        <begin position="2"/>
        <end position="192"/>
    </location>
</feature>
<feature type="domain" description="CBS" evidence="14">
    <location>
        <begin position="208"/>
        <end position="270"/>
    </location>
</feature>
<evidence type="ECO:0000313" key="16">
    <source>
        <dbReference type="EMBL" id="ARU55298.1"/>
    </source>
</evidence>
<evidence type="ECO:0000256" key="2">
    <source>
        <dbReference type="ARBA" id="ARBA00006337"/>
    </source>
</evidence>
<evidence type="ECO:0000256" key="11">
    <source>
        <dbReference type="PROSITE-ProRule" id="PRU00703"/>
    </source>
</evidence>
<sequence>MNDASLYLLFSILGVLIVLSGFFSSSETGMMSLNRYRLKHLKKSGHKGAIRASKLLARTDQLIGVILIGNNFVNILASSIATIIAIRLWGDAGIAIATTILTIVILIFAEVTPKTIAALYPERIAFPASILLIPLLKLLYPFVWAVNLITNGLLKLLGINSTANQKDHLSREELRTLVNEAGALIPKKHQDMLVGILDLEKVTVDDIMVPRNEIIGIDIEDDLDEIIRQIRASQHTRLPVYRKDMNDVIGILHLRNLAKFFTSEEKNKAILLQECREPYFIPEGTPLHTQLYHFQKQKRRIGIVVDEYGDVQGIATLEDILEEIVGEFTTDFSANSPDITPLEGNGFLVDGTTTIRYVNKRLGWKLPMSGPKTMNGLIIEYLEYIPDNPICLTLHNHRIEIKHVKDNFIKTIRVLPDD</sequence>
<dbReference type="AlphaFoldDB" id="A0A1Y0I469"/>
<dbReference type="InterPro" id="IPR000644">
    <property type="entry name" value="CBS_dom"/>
</dbReference>
<accession>A0A1Y0I469</accession>
<dbReference type="InterPro" id="IPR005170">
    <property type="entry name" value="Transptr-assoc_dom"/>
</dbReference>
<organism evidence="16 17">
    <name type="scientific">Oleiphilus messinensis</name>
    <dbReference type="NCBI Taxonomy" id="141451"/>
    <lineage>
        <taxon>Bacteria</taxon>
        <taxon>Pseudomonadati</taxon>
        <taxon>Pseudomonadota</taxon>
        <taxon>Gammaproteobacteria</taxon>
        <taxon>Oceanospirillales</taxon>
        <taxon>Oleiphilaceae</taxon>
        <taxon>Oleiphilus</taxon>
    </lineage>
</organism>
<comment type="similarity">
    <text evidence="2">Belongs to the UPF0053 family.</text>
</comment>
<keyword evidence="8 12" id="KW-0472">Membrane</keyword>
<gene>
    <name evidence="16" type="ORF">OLMES_1216</name>
</gene>
<protein>
    <recommendedName>
        <fullName evidence="10">Magnesium and cobalt efflux protein CorC</fullName>
    </recommendedName>
</protein>
<evidence type="ECO:0000259" key="14">
    <source>
        <dbReference type="PROSITE" id="PS51371"/>
    </source>
</evidence>
<dbReference type="InterPro" id="IPR044751">
    <property type="entry name" value="Ion_transp-like_CBS"/>
</dbReference>
<dbReference type="PANTHER" id="PTHR22777">
    <property type="entry name" value="HEMOLYSIN-RELATED"/>
    <property type="match status" value="1"/>
</dbReference>
<evidence type="ECO:0000256" key="13">
    <source>
        <dbReference type="SAM" id="Phobius"/>
    </source>
</evidence>
<dbReference type="InterPro" id="IPR016169">
    <property type="entry name" value="FAD-bd_PCMH_sub2"/>
</dbReference>
<comment type="function">
    <text evidence="9">Plays a role in the transport of magnesium and cobalt ions.</text>
</comment>
<dbReference type="Pfam" id="PF03471">
    <property type="entry name" value="CorC_HlyC"/>
    <property type="match status" value="1"/>
</dbReference>
<evidence type="ECO:0000256" key="4">
    <source>
        <dbReference type="ARBA" id="ARBA00022692"/>
    </source>
</evidence>
<dbReference type="Pfam" id="PF01595">
    <property type="entry name" value="CNNM"/>
    <property type="match status" value="1"/>
</dbReference>
<dbReference type="Gene3D" id="3.30.465.10">
    <property type="match status" value="1"/>
</dbReference>
<dbReference type="FunFam" id="3.10.580.10:FF:000002">
    <property type="entry name" value="Magnesium/cobalt efflux protein CorC"/>
    <property type="match status" value="1"/>
</dbReference>